<feature type="region of interest" description="Disordered" evidence="1">
    <location>
        <begin position="40"/>
        <end position="68"/>
    </location>
</feature>
<name>A0A8K0I9F9_COCNU</name>
<accession>A0A8K0I9F9</accession>
<dbReference type="Proteomes" id="UP000797356">
    <property type="component" value="Chromosome 5"/>
</dbReference>
<dbReference type="OrthoDB" id="1936358at2759"/>
<comment type="caution">
    <text evidence="2">The sequence shown here is derived from an EMBL/GenBank/DDBJ whole genome shotgun (WGS) entry which is preliminary data.</text>
</comment>
<sequence length="155" mass="16649">MGAAAAPAPSWDSPKPNASPNSTFHKPKFVGARSLALPKRSSSGFRSELASPDLSPGRSGGTVHVSRSSPSSLMAASAAVASSVALPPKRSLKNVLLFYCEEMRELAERVASESDTIELRSISWRCKPFFFFFNPSQIKFLDLSSPLNALSSFRA</sequence>
<dbReference type="EMBL" id="CM017876">
    <property type="protein sequence ID" value="KAG1342855.1"/>
    <property type="molecule type" value="Genomic_DNA"/>
</dbReference>
<protein>
    <submittedName>
        <fullName evidence="2">Uncharacterized protein</fullName>
    </submittedName>
</protein>
<evidence type="ECO:0000256" key="1">
    <source>
        <dbReference type="SAM" id="MobiDB-lite"/>
    </source>
</evidence>
<reference evidence="2" key="1">
    <citation type="journal article" date="2017" name="Gigascience">
        <title>The genome draft of coconut (Cocos nucifera).</title>
        <authorList>
            <person name="Xiao Y."/>
            <person name="Xu P."/>
            <person name="Fan H."/>
            <person name="Baudouin L."/>
            <person name="Xia W."/>
            <person name="Bocs S."/>
            <person name="Xu J."/>
            <person name="Li Q."/>
            <person name="Guo A."/>
            <person name="Zhou L."/>
            <person name="Li J."/>
            <person name="Wu Y."/>
            <person name="Ma Z."/>
            <person name="Armero A."/>
            <person name="Issali A.E."/>
            <person name="Liu N."/>
            <person name="Peng M."/>
            <person name="Yang Y."/>
        </authorList>
    </citation>
    <scope>NUCLEOTIDE SEQUENCE</scope>
    <source>
        <tissue evidence="2">Spear leaf of Hainan Tall coconut</tissue>
    </source>
</reference>
<proteinExistence type="predicted"/>
<reference evidence="2" key="2">
    <citation type="submission" date="2019-07" db="EMBL/GenBank/DDBJ databases">
        <authorList>
            <person name="Yang Y."/>
            <person name="Bocs S."/>
            <person name="Baudouin L."/>
        </authorList>
    </citation>
    <scope>NUCLEOTIDE SEQUENCE</scope>
    <source>
        <tissue evidence="2">Spear leaf of Hainan Tall coconut</tissue>
    </source>
</reference>
<keyword evidence="3" id="KW-1185">Reference proteome</keyword>
<gene>
    <name evidence="2" type="ORF">COCNU_05G010840</name>
</gene>
<organism evidence="2 3">
    <name type="scientific">Cocos nucifera</name>
    <name type="common">Coconut palm</name>
    <dbReference type="NCBI Taxonomy" id="13894"/>
    <lineage>
        <taxon>Eukaryota</taxon>
        <taxon>Viridiplantae</taxon>
        <taxon>Streptophyta</taxon>
        <taxon>Embryophyta</taxon>
        <taxon>Tracheophyta</taxon>
        <taxon>Spermatophyta</taxon>
        <taxon>Magnoliopsida</taxon>
        <taxon>Liliopsida</taxon>
        <taxon>Arecaceae</taxon>
        <taxon>Arecoideae</taxon>
        <taxon>Cocoseae</taxon>
        <taxon>Attaleinae</taxon>
        <taxon>Cocos</taxon>
    </lineage>
</organism>
<feature type="region of interest" description="Disordered" evidence="1">
    <location>
        <begin position="1"/>
        <end position="26"/>
    </location>
</feature>
<evidence type="ECO:0000313" key="2">
    <source>
        <dbReference type="EMBL" id="KAG1342855.1"/>
    </source>
</evidence>
<evidence type="ECO:0000313" key="3">
    <source>
        <dbReference type="Proteomes" id="UP000797356"/>
    </source>
</evidence>
<dbReference type="AlphaFoldDB" id="A0A8K0I9F9"/>